<sequence>MLIKRTHLFLEILLGIFIAYLLLMRLAIVGLQSYPQQSLQFLSDLSGWQFKVSAIELEQTWLGAKFELSGLEVDNPYIQLQAEELSGDINIFAPMIPVISFGEQLNAQQVSLRVKESFSDKETNESLSNLSQLNSAYRDVVDFLRSQNFTRRCWQKITIDGLVVNDFMGPDTAVQVDNLDLIKASQINLITEFGVRYHDVLDFERFNLRINLSTNSWGGLDFGSINLVSYEPLQVNRLAELLPVKWAEILPAGELLLDWHTSFQDAELADSVAKINAQALQWQEDDEVLPNSVGIELRWNPRLDANLDNTIANFELVNVQLDNQFVKTLSPVQLRLYPQQELELLADRFDISPFKDMLRVFVENDYLAELLNQAVELDVTDFVFRLNWQTLEIPNLRTRFARLGIPLTDYPGVATQNLSLVKQGDILLLEADEPIWVLEPKVHPLPVKVSLPKTVVLNYSDQRFSIDPVDFSVDRFRVSLESFDVSAESLSIFADIKARKVKDVLAYLPYGMFGEGLNRWLVNSNVAGENPNFKVSFKGSLAENNSNWLSGLSVVGSVDKASLKFDKSWPKIEPSDIDFEYRNCELSFDSEKLNLQGVSAPAKARVKFSDLSKKDIALNVQASVMASVPQAVAYLAQTPLPKKVGLDKYMHQNEAYAGHAKVTLADVWIPISGFKGKEETVVGSVRLQDAKVALDGVPEISKVDGDLSFTEKTLKANKVKALLFDNPAVLDIATDLKKAQMNFTVQGSEHDLSREYFAKPLPFQLTFSVPTKKHQLVTTFSGRAQVQQAQSLLPYPFSVQDLNKPLSISGQIGESLSVSLSQPDVAKVDVVYSSEQDKFISVKGYVGKQVSAKTKLSDSGSYIHGDLGQLSAAAWLQWWNSLASEEGKNPFSNIDWHNSYLNIDNLNYKNQSFTNARVELERLESNLKVSVKSNELEGSVFIPEKGALNVQIERAVLKSDKSGEAHDQLICAVNKREAKYPEVNVLARNVQFDSYPFELVRFSLEPNEYGYATEDVSAQFSQGAGVVTANYRYDQNRNLSAAEIDVSSKKLQQLMKYLGVSKGVTSKQADIHAEIAWFGGFECFTLNGLFGRLNFKLDEGVVEDVEPGVARLLGLLSVDSLARRLKLNLDDVTNEGLIYDDIKGKAILNNSKLQLVNLDLDAPAVKVAMLGLIDMQKEEFALKANVTPSVGSSLPTIAALAGVANPIAALAVYTVMKVLPDINENLITYRYKIDGPWKEPKIELVPQAVE</sequence>
<evidence type="ECO:0000313" key="3">
    <source>
        <dbReference type="EMBL" id="MBO1927642.1"/>
    </source>
</evidence>
<evidence type="ECO:0000259" key="2">
    <source>
        <dbReference type="Pfam" id="PF13116"/>
    </source>
</evidence>
<proteinExistence type="predicted"/>
<comment type="caution">
    <text evidence="3">The sequence shown here is derived from an EMBL/GenBank/DDBJ whole genome shotgun (WGS) entry which is preliminary data.</text>
</comment>
<accession>A0ABS3Q5P2</accession>
<dbReference type="InterPro" id="IPR011836">
    <property type="entry name" value="YhdP"/>
</dbReference>
<keyword evidence="1" id="KW-0812">Transmembrane</keyword>
<dbReference type="EMBL" id="JAGETV010000015">
    <property type="protein sequence ID" value="MBO1927642.1"/>
    <property type="molecule type" value="Genomic_DNA"/>
</dbReference>
<dbReference type="RefSeq" id="WP_208150156.1">
    <property type="nucleotide sequence ID" value="NZ_JAGETV010000015.1"/>
</dbReference>
<name>A0ABS3Q5P2_9GAMM</name>
<feature type="domain" description="YhdP central" evidence="2">
    <location>
        <begin position="8"/>
        <end position="1242"/>
    </location>
</feature>
<keyword evidence="4" id="KW-1185">Reference proteome</keyword>
<feature type="transmembrane region" description="Helical" evidence="1">
    <location>
        <begin position="12"/>
        <end position="34"/>
    </location>
</feature>
<protein>
    <recommendedName>
        <fullName evidence="2">YhdP central domain-containing protein</fullName>
    </recommendedName>
</protein>
<keyword evidence="1" id="KW-0472">Membrane</keyword>
<organism evidence="3 4">
    <name type="scientific">Thiomicrorhabdus marina</name>
    <dbReference type="NCBI Taxonomy" id="2818442"/>
    <lineage>
        <taxon>Bacteria</taxon>
        <taxon>Pseudomonadati</taxon>
        <taxon>Pseudomonadota</taxon>
        <taxon>Gammaproteobacteria</taxon>
        <taxon>Thiotrichales</taxon>
        <taxon>Piscirickettsiaceae</taxon>
        <taxon>Thiomicrorhabdus</taxon>
    </lineage>
</organism>
<dbReference type="PANTHER" id="PTHR38690:SF1">
    <property type="entry name" value="PROTEASE"/>
    <property type="match status" value="1"/>
</dbReference>
<dbReference type="InterPro" id="IPR025263">
    <property type="entry name" value="YhdP_central"/>
</dbReference>
<dbReference type="PANTHER" id="PTHR38690">
    <property type="entry name" value="PROTEASE-RELATED"/>
    <property type="match status" value="1"/>
</dbReference>
<evidence type="ECO:0000256" key="1">
    <source>
        <dbReference type="SAM" id="Phobius"/>
    </source>
</evidence>
<keyword evidence="1" id="KW-1133">Transmembrane helix</keyword>
<gene>
    <name evidence="3" type="ORF">J3998_08640</name>
</gene>
<dbReference type="Pfam" id="PF13116">
    <property type="entry name" value="YhdP"/>
    <property type="match status" value="1"/>
</dbReference>
<evidence type="ECO:0000313" key="4">
    <source>
        <dbReference type="Proteomes" id="UP000664835"/>
    </source>
</evidence>
<dbReference type="Proteomes" id="UP000664835">
    <property type="component" value="Unassembled WGS sequence"/>
</dbReference>
<reference evidence="3 4" key="1">
    <citation type="submission" date="2021-03" db="EMBL/GenBank/DDBJ databases">
        <title>Thiomicrorhabdus sp.nov.,novel sulfur-oxidizing bacteria isolated from coastal sediment.</title>
        <authorList>
            <person name="Liu X."/>
        </authorList>
    </citation>
    <scope>NUCLEOTIDE SEQUENCE [LARGE SCALE GENOMIC DNA]</scope>
    <source>
        <strain evidence="3 4">6S2-11</strain>
    </source>
</reference>